<reference evidence="5 6" key="1">
    <citation type="submission" date="2019-08" db="EMBL/GenBank/DDBJ databases">
        <title>Deep-cultivation of Planctomycetes and their phenomic and genomic characterization uncovers novel biology.</title>
        <authorList>
            <person name="Wiegand S."/>
            <person name="Jogler M."/>
            <person name="Boedeker C."/>
            <person name="Pinto D."/>
            <person name="Vollmers J."/>
            <person name="Rivas-Marin E."/>
            <person name="Kohn T."/>
            <person name="Peeters S.H."/>
            <person name="Heuer A."/>
            <person name="Rast P."/>
            <person name="Oberbeckmann S."/>
            <person name="Bunk B."/>
            <person name="Jeske O."/>
            <person name="Meyerdierks A."/>
            <person name="Storesund J.E."/>
            <person name="Kallscheuer N."/>
            <person name="Luecker S."/>
            <person name="Lage O.M."/>
            <person name="Pohl T."/>
            <person name="Merkel B.J."/>
            <person name="Hornburger P."/>
            <person name="Mueller R.-W."/>
            <person name="Bruemmer F."/>
            <person name="Labrenz M."/>
            <person name="Spormann A.M."/>
            <person name="Op den Camp H."/>
            <person name="Overmann J."/>
            <person name="Amann R."/>
            <person name="Jetten M.S.M."/>
            <person name="Mascher T."/>
            <person name="Medema M.H."/>
            <person name="Devos D.P."/>
            <person name="Kaster A.-K."/>
            <person name="Ovreas L."/>
            <person name="Rohde M."/>
            <person name="Galperin M.Y."/>
            <person name="Jogler C."/>
        </authorList>
    </citation>
    <scope>NUCLEOTIDE SEQUENCE [LARGE SCALE GENOMIC DNA]</scope>
    <source>
        <strain evidence="5 6">OJF2</strain>
    </source>
</reference>
<feature type="domain" description="Peptidase S9 prolyl oligopeptidase catalytic" evidence="4">
    <location>
        <begin position="172"/>
        <end position="287"/>
    </location>
</feature>
<dbReference type="InterPro" id="IPR001375">
    <property type="entry name" value="Peptidase_S9_cat"/>
</dbReference>
<dbReference type="OrthoDB" id="9794725at2"/>
<dbReference type="InterPro" id="IPR050300">
    <property type="entry name" value="GDXG_lipolytic_enzyme"/>
</dbReference>
<protein>
    <submittedName>
        <fullName evidence="5">Acetylxylan esterase</fullName>
        <ecNumber evidence="5">3.1.1.72</ecNumber>
    </submittedName>
</protein>
<dbReference type="KEGG" id="agv:OJF2_70420"/>
<proteinExistence type="predicted"/>
<dbReference type="Gene3D" id="3.40.50.1820">
    <property type="entry name" value="alpha/beta hydrolase"/>
    <property type="match status" value="1"/>
</dbReference>
<evidence type="ECO:0000256" key="1">
    <source>
        <dbReference type="ARBA" id="ARBA00022801"/>
    </source>
</evidence>
<dbReference type="InterPro" id="IPR029058">
    <property type="entry name" value="AB_hydrolase_fold"/>
</dbReference>
<name>A0A5B9WER4_9BACT</name>
<gene>
    <name evidence="5" type="primary">axeA1_6</name>
    <name evidence="5" type="ORF">OJF2_70420</name>
</gene>
<sequence precursor="true">MRQRAFPSTSARAFPAPALALALALLLGGAASAPTRADGPSSAIDVWPGKAPGEAGTIGDEKYVDAKPGEREVKRLTNVTHPTLTIRRPARDKDMGASVIIAPGGGYHILAWDLEGEEVAGWLNSIGVTGIVLKYRVPRREGTPNDRPPVQALMDAQRAVSLVRSRAGELGLDPGRIGILGFSAGGHLSAWAATHSEGRSYPAADDVDKVSCRPDFAVLIYPGYLDREDDPENPVKHVTSSTPPMFLAHAADDPVSCKSSLDMFQALRAAKVPAELHIYATGGHGFGLRASEDPCSTWPQRCEDWMRRGGLLKPQGR</sequence>
<feature type="signal peptide" evidence="3">
    <location>
        <begin position="1"/>
        <end position="33"/>
    </location>
</feature>
<evidence type="ECO:0000259" key="4">
    <source>
        <dbReference type="Pfam" id="PF00326"/>
    </source>
</evidence>
<dbReference type="PANTHER" id="PTHR48081">
    <property type="entry name" value="AB HYDROLASE SUPERFAMILY PROTEIN C4A8.06C"/>
    <property type="match status" value="1"/>
</dbReference>
<feature type="chain" id="PRO_5022745297" evidence="3">
    <location>
        <begin position="34"/>
        <end position="317"/>
    </location>
</feature>
<dbReference type="EC" id="3.1.1.72" evidence="5"/>
<feature type="region of interest" description="Disordered" evidence="2">
    <location>
        <begin position="37"/>
        <end position="59"/>
    </location>
</feature>
<dbReference type="GO" id="GO:0006508">
    <property type="term" value="P:proteolysis"/>
    <property type="evidence" value="ECO:0007669"/>
    <property type="project" value="InterPro"/>
</dbReference>
<keyword evidence="6" id="KW-1185">Reference proteome</keyword>
<dbReference type="RefSeq" id="WP_148597879.1">
    <property type="nucleotide sequence ID" value="NZ_CP042997.1"/>
</dbReference>
<evidence type="ECO:0000313" key="6">
    <source>
        <dbReference type="Proteomes" id="UP000324233"/>
    </source>
</evidence>
<evidence type="ECO:0000313" key="5">
    <source>
        <dbReference type="EMBL" id="QEH38441.1"/>
    </source>
</evidence>
<dbReference type="EMBL" id="CP042997">
    <property type="protein sequence ID" value="QEH38441.1"/>
    <property type="molecule type" value="Genomic_DNA"/>
</dbReference>
<accession>A0A5B9WER4</accession>
<keyword evidence="1 5" id="KW-0378">Hydrolase</keyword>
<dbReference type="Proteomes" id="UP000324233">
    <property type="component" value="Chromosome"/>
</dbReference>
<dbReference type="GO" id="GO:0008236">
    <property type="term" value="F:serine-type peptidase activity"/>
    <property type="evidence" value="ECO:0007669"/>
    <property type="project" value="InterPro"/>
</dbReference>
<dbReference type="Pfam" id="PF00326">
    <property type="entry name" value="Peptidase_S9"/>
    <property type="match status" value="1"/>
</dbReference>
<dbReference type="SUPFAM" id="SSF53474">
    <property type="entry name" value="alpha/beta-Hydrolases"/>
    <property type="match status" value="1"/>
</dbReference>
<dbReference type="AlphaFoldDB" id="A0A5B9WER4"/>
<dbReference type="PANTHER" id="PTHR48081:SF6">
    <property type="entry name" value="PEPTIDASE S9 PROLYL OLIGOPEPTIDASE CATALYTIC DOMAIN-CONTAINING PROTEIN"/>
    <property type="match status" value="1"/>
</dbReference>
<dbReference type="GO" id="GO:0046555">
    <property type="term" value="F:acetylxylan esterase activity"/>
    <property type="evidence" value="ECO:0007669"/>
    <property type="project" value="UniProtKB-EC"/>
</dbReference>
<keyword evidence="3" id="KW-0732">Signal</keyword>
<organism evidence="5 6">
    <name type="scientific">Aquisphaera giovannonii</name>
    <dbReference type="NCBI Taxonomy" id="406548"/>
    <lineage>
        <taxon>Bacteria</taxon>
        <taxon>Pseudomonadati</taxon>
        <taxon>Planctomycetota</taxon>
        <taxon>Planctomycetia</taxon>
        <taxon>Isosphaerales</taxon>
        <taxon>Isosphaeraceae</taxon>
        <taxon>Aquisphaera</taxon>
    </lineage>
</organism>
<evidence type="ECO:0000256" key="3">
    <source>
        <dbReference type="SAM" id="SignalP"/>
    </source>
</evidence>
<evidence type="ECO:0000256" key="2">
    <source>
        <dbReference type="SAM" id="MobiDB-lite"/>
    </source>
</evidence>